<sequence length="466" mass="53245">MASPQTQPFRLLDLPAEIRLRIYQITLCCFDSVSPQSRIPPCIQRLEDIHPKAGHDGIFPATHSIETAILRTCKQVHREAYDIMVKTNQFIRIESYDVPLSNFLVQSQIPIVTLDRARTKQFQGYVMHLTITRVDDGNWDEENMDIEIEDFTPDLHAMPSAHQRGPYFNFMILARDWEAFCQMLAAGDVYGEGFTVDSMFAMQIGPKPERPDYQDDITKFFTDKIQKALLEPVRKHLRGFPSINIYGNVSHSYADGIMTETEKPAWPDPTQTLSQLYALKETGNQHYRTGNLVLACQAWVEARFTMQRIRGGTSWANLRHRGGTTFRMKLAELRFTLCLNCAQSYIKSLQAQLPVLSSKHTILERLGDLAIQDLQEAEDCCISTSGWMPSDTQRAKLYYRYALCYRLAGDPRHANEAMDMIDLALEAAPADVVLEAERQVIIEWMTSALRGWEGPSEEEAMAELEY</sequence>
<dbReference type="Proteomes" id="UP000193144">
    <property type="component" value="Unassembled WGS sequence"/>
</dbReference>
<evidence type="ECO:0000313" key="1">
    <source>
        <dbReference type="EMBL" id="ORY02687.1"/>
    </source>
</evidence>
<keyword evidence="2" id="KW-1185">Reference proteome</keyword>
<protein>
    <submittedName>
        <fullName evidence="1">Uncharacterized protein</fullName>
    </submittedName>
</protein>
<comment type="caution">
    <text evidence="1">The sequence shown here is derived from an EMBL/GenBank/DDBJ whole genome shotgun (WGS) entry which is preliminary data.</text>
</comment>
<organism evidence="1 2">
    <name type="scientific">Clohesyomyces aquaticus</name>
    <dbReference type="NCBI Taxonomy" id="1231657"/>
    <lineage>
        <taxon>Eukaryota</taxon>
        <taxon>Fungi</taxon>
        <taxon>Dikarya</taxon>
        <taxon>Ascomycota</taxon>
        <taxon>Pezizomycotina</taxon>
        <taxon>Dothideomycetes</taxon>
        <taxon>Pleosporomycetidae</taxon>
        <taxon>Pleosporales</taxon>
        <taxon>Lindgomycetaceae</taxon>
        <taxon>Clohesyomyces</taxon>
    </lineage>
</organism>
<dbReference type="InterPro" id="IPR038883">
    <property type="entry name" value="AN11006-like"/>
</dbReference>
<dbReference type="Gene3D" id="1.25.40.10">
    <property type="entry name" value="Tetratricopeptide repeat domain"/>
    <property type="match status" value="1"/>
</dbReference>
<name>A0A1Y1YYA0_9PLEO</name>
<dbReference type="InterPro" id="IPR011990">
    <property type="entry name" value="TPR-like_helical_dom_sf"/>
</dbReference>
<gene>
    <name evidence="1" type="ORF">BCR34DRAFT_574052</name>
</gene>
<dbReference type="AlphaFoldDB" id="A0A1Y1YYA0"/>
<dbReference type="OrthoDB" id="5229512at2759"/>
<proteinExistence type="predicted"/>
<reference evidence="1 2" key="1">
    <citation type="submission" date="2016-07" db="EMBL/GenBank/DDBJ databases">
        <title>Pervasive Adenine N6-methylation of Active Genes in Fungi.</title>
        <authorList>
            <consortium name="DOE Joint Genome Institute"/>
            <person name="Mondo S.J."/>
            <person name="Dannebaum R.O."/>
            <person name="Kuo R.C."/>
            <person name="Labutti K."/>
            <person name="Haridas S."/>
            <person name="Kuo A."/>
            <person name="Salamov A."/>
            <person name="Ahrendt S.R."/>
            <person name="Lipzen A."/>
            <person name="Sullivan W."/>
            <person name="Andreopoulos W.B."/>
            <person name="Clum A."/>
            <person name="Lindquist E."/>
            <person name="Daum C."/>
            <person name="Ramamoorthy G.K."/>
            <person name="Gryganskyi A."/>
            <person name="Culley D."/>
            <person name="Magnuson J.K."/>
            <person name="James T.Y."/>
            <person name="O'Malley M.A."/>
            <person name="Stajich J.E."/>
            <person name="Spatafora J.W."/>
            <person name="Visel A."/>
            <person name="Grigoriev I.V."/>
        </authorList>
    </citation>
    <scope>NUCLEOTIDE SEQUENCE [LARGE SCALE GENOMIC DNA]</scope>
    <source>
        <strain evidence="1 2">CBS 115471</strain>
    </source>
</reference>
<dbReference type="PANTHER" id="PTHR42085:SF2">
    <property type="entry name" value="F-BOX DOMAIN-CONTAINING PROTEIN"/>
    <property type="match status" value="1"/>
</dbReference>
<dbReference type="PANTHER" id="PTHR42085">
    <property type="entry name" value="F-BOX DOMAIN-CONTAINING PROTEIN"/>
    <property type="match status" value="1"/>
</dbReference>
<accession>A0A1Y1YYA0</accession>
<dbReference type="EMBL" id="MCFA01000155">
    <property type="protein sequence ID" value="ORY02687.1"/>
    <property type="molecule type" value="Genomic_DNA"/>
</dbReference>
<evidence type="ECO:0000313" key="2">
    <source>
        <dbReference type="Proteomes" id="UP000193144"/>
    </source>
</evidence>